<dbReference type="Pfam" id="PF04542">
    <property type="entry name" value="Sigma70_r2"/>
    <property type="match status" value="1"/>
</dbReference>
<keyword evidence="4" id="KW-0804">Transcription</keyword>
<sequence>MAQPLLPNDDNELLLAFRDESTREAAYTKIIRKYQEKLYWHIRRMVVNHDDANDVLQNTFIKVWNYLDNFREEANLYTWMYRIATNETLTFLDKEKRRASLSLSDHESSLANKLQSEKGFDANKLEWKLQQAIQSLPEKQRTVFLLRYYEEMPYEEMSVALETSTGALKASYHHAVKKVEEFLKRD</sequence>
<dbReference type="OrthoDB" id="9780326at2"/>
<proteinExistence type="inferred from homology"/>
<evidence type="ECO:0000259" key="5">
    <source>
        <dbReference type="Pfam" id="PF04542"/>
    </source>
</evidence>
<dbReference type="InterPro" id="IPR039425">
    <property type="entry name" value="RNA_pol_sigma-70-like"/>
</dbReference>
<dbReference type="InterPro" id="IPR013325">
    <property type="entry name" value="RNA_pol_sigma_r2"/>
</dbReference>
<dbReference type="NCBIfam" id="TIGR02937">
    <property type="entry name" value="sigma70-ECF"/>
    <property type="match status" value="1"/>
</dbReference>
<reference evidence="7 8" key="1">
    <citation type="submission" date="2018-03" db="EMBL/GenBank/DDBJ databases">
        <title>Genomic Encyclopedia of Type Strains, Phase III (KMG-III): the genomes of soil and plant-associated and newly described type strains.</title>
        <authorList>
            <person name="Whitman W."/>
        </authorList>
    </citation>
    <scope>NUCLEOTIDE SEQUENCE [LARGE SCALE GENOMIC DNA]</scope>
    <source>
        <strain evidence="7 8">CGMCC 1.12700</strain>
    </source>
</reference>
<dbReference type="Proteomes" id="UP000240572">
    <property type="component" value="Unassembled WGS sequence"/>
</dbReference>
<dbReference type="InterPro" id="IPR036388">
    <property type="entry name" value="WH-like_DNA-bd_sf"/>
</dbReference>
<dbReference type="PANTHER" id="PTHR43133:SF51">
    <property type="entry name" value="RNA POLYMERASE SIGMA FACTOR"/>
    <property type="match status" value="1"/>
</dbReference>
<dbReference type="AlphaFoldDB" id="A0A2P8CVQ2"/>
<evidence type="ECO:0000259" key="6">
    <source>
        <dbReference type="Pfam" id="PF08281"/>
    </source>
</evidence>
<feature type="domain" description="RNA polymerase sigma-70 region 2" evidence="5">
    <location>
        <begin position="31"/>
        <end position="98"/>
    </location>
</feature>
<keyword evidence="2" id="KW-0805">Transcription regulation</keyword>
<protein>
    <submittedName>
        <fullName evidence="7">RNA polymerase sigma-70 factor (ECF subfamily)</fullName>
    </submittedName>
</protein>
<dbReference type="InterPro" id="IPR014284">
    <property type="entry name" value="RNA_pol_sigma-70_dom"/>
</dbReference>
<dbReference type="CDD" id="cd06171">
    <property type="entry name" value="Sigma70_r4"/>
    <property type="match status" value="1"/>
</dbReference>
<evidence type="ECO:0000256" key="1">
    <source>
        <dbReference type="ARBA" id="ARBA00010641"/>
    </source>
</evidence>
<evidence type="ECO:0000256" key="4">
    <source>
        <dbReference type="ARBA" id="ARBA00023163"/>
    </source>
</evidence>
<dbReference type="GO" id="GO:0006352">
    <property type="term" value="P:DNA-templated transcription initiation"/>
    <property type="evidence" value="ECO:0007669"/>
    <property type="project" value="InterPro"/>
</dbReference>
<dbReference type="InterPro" id="IPR013249">
    <property type="entry name" value="RNA_pol_sigma70_r4_t2"/>
</dbReference>
<dbReference type="RefSeq" id="WP_106525079.1">
    <property type="nucleotide sequence ID" value="NZ_PYGD01000013.1"/>
</dbReference>
<evidence type="ECO:0000313" key="7">
    <source>
        <dbReference type="EMBL" id="PSK89051.1"/>
    </source>
</evidence>
<dbReference type="EMBL" id="PYGD01000013">
    <property type="protein sequence ID" value="PSK89051.1"/>
    <property type="molecule type" value="Genomic_DNA"/>
</dbReference>
<evidence type="ECO:0000313" key="8">
    <source>
        <dbReference type="Proteomes" id="UP000240572"/>
    </source>
</evidence>
<dbReference type="InterPro" id="IPR013324">
    <property type="entry name" value="RNA_pol_sigma_r3/r4-like"/>
</dbReference>
<evidence type="ECO:0000256" key="3">
    <source>
        <dbReference type="ARBA" id="ARBA00023082"/>
    </source>
</evidence>
<dbReference type="Gene3D" id="1.10.1740.10">
    <property type="match status" value="1"/>
</dbReference>
<dbReference type="GO" id="GO:0016987">
    <property type="term" value="F:sigma factor activity"/>
    <property type="evidence" value="ECO:0007669"/>
    <property type="project" value="UniProtKB-KW"/>
</dbReference>
<dbReference type="SUPFAM" id="SSF88659">
    <property type="entry name" value="Sigma3 and sigma4 domains of RNA polymerase sigma factors"/>
    <property type="match status" value="1"/>
</dbReference>
<accession>A0A2P8CVQ2</accession>
<feature type="domain" description="RNA polymerase sigma factor 70 region 4 type 2" evidence="6">
    <location>
        <begin position="128"/>
        <end position="178"/>
    </location>
</feature>
<organism evidence="7 8">
    <name type="scientific">Taibaiella chishuiensis</name>
    <dbReference type="NCBI Taxonomy" id="1434707"/>
    <lineage>
        <taxon>Bacteria</taxon>
        <taxon>Pseudomonadati</taxon>
        <taxon>Bacteroidota</taxon>
        <taxon>Chitinophagia</taxon>
        <taxon>Chitinophagales</taxon>
        <taxon>Chitinophagaceae</taxon>
        <taxon>Taibaiella</taxon>
    </lineage>
</organism>
<keyword evidence="3" id="KW-0731">Sigma factor</keyword>
<comment type="caution">
    <text evidence="7">The sequence shown here is derived from an EMBL/GenBank/DDBJ whole genome shotgun (WGS) entry which is preliminary data.</text>
</comment>
<keyword evidence="8" id="KW-1185">Reference proteome</keyword>
<dbReference type="GO" id="GO:0003677">
    <property type="term" value="F:DNA binding"/>
    <property type="evidence" value="ECO:0007669"/>
    <property type="project" value="InterPro"/>
</dbReference>
<dbReference type="PANTHER" id="PTHR43133">
    <property type="entry name" value="RNA POLYMERASE ECF-TYPE SIGMA FACTO"/>
    <property type="match status" value="1"/>
</dbReference>
<dbReference type="Pfam" id="PF08281">
    <property type="entry name" value="Sigma70_r4_2"/>
    <property type="match status" value="1"/>
</dbReference>
<comment type="similarity">
    <text evidence="1">Belongs to the sigma-70 factor family. ECF subfamily.</text>
</comment>
<evidence type="ECO:0000256" key="2">
    <source>
        <dbReference type="ARBA" id="ARBA00023015"/>
    </source>
</evidence>
<dbReference type="SUPFAM" id="SSF88946">
    <property type="entry name" value="Sigma2 domain of RNA polymerase sigma factors"/>
    <property type="match status" value="1"/>
</dbReference>
<gene>
    <name evidence="7" type="ORF">B0I18_11363</name>
</gene>
<dbReference type="Gene3D" id="1.10.10.10">
    <property type="entry name" value="Winged helix-like DNA-binding domain superfamily/Winged helix DNA-binding domain"/>
    <property type="match status" value="1"/>
</dbReference>
<name>A0A2P8CVQ2_9BACT</name>
<dbReference type="InterPro" id="IPR007627">
    <property type="entry name" value="RNA_pol_sigma70_r2"/>
</dbReference>